<keyword evidence="5" id="KW-0812">Transmembrane</keyword>
<evidence type="ECO:0000256" key="2">
    <source>
        <dbReference type="ARBA" id="ARBA00009127"/>
    </source>
</evidence>
<evidence type="ECO:0000256" key="3">
    <source>
        <dbReference type="ARBA" id="ARBA00022525"/>
    </source>
</evidence>
<dbReference type="PANTHER" id="PTHR10009:SF18">
    <property type="entry name" value="PROTEIN YELLOW-LIKE PROTEIN"/>
    <property type="match status" value="1"/>
</dbReference>
<name>A0A836JH13_9HYME</name>
<dbReference type="Pfam" id="PF03022">
    <property type="entry name" value="MRJP"/>
    <property type="match status" value="2"/>
</dbReference>
<gene>
    <name evidence="6" type="primary">Mrjp1_4</name>
    <name evidence="6" type="ORF">G6Z75_0013149</name>
</gene>
<dbReference type="AlphaFoldDB" id="A0A836JH13"/>
<dbReference type="InterPro" id="IPR011042">
    <property type="entry name" value="6-blade_b-propeller_TolB-like"/>
</dbReference>
<dbReference type="EMBL" id="JAANHZ010000417">
    <property type="protein sequence ID" value="KAG5311315.1"/>
    <property type="molecule type" value="Genomic_DNA"/>
</dbReference>
<reference evidence="6" key="1">
    <citation type="submission" date="2020-02" db="EMBL/GenBank/DDBJ databases">
        <title>Relaxed selection underlies rapid genomic changes in the transitions from sociality to social parasitism in ants.</title>
        <authorList>
            <person name="Bi X."/>
        </authorList>
    </citation>
    <scope>NUCLEOTIDE SEQUENCE</scope>
    <source>
        <strain evidence="6">BGI-DK2013a</strain>
        <tissue evidence="6">Whole body</tissue>
    </source>
</reference>
<organism evidence="6 7">
    <name type="scientific">Acromyrmex insinuator</name>
    <dbReference type="NCBI Taxonomy" id="230686"/>
    <lineage>
        <taxon>Eukaryota</taxon>
        <taxon>Metazoa</taxon>
        <taxon>Ecdysozoa</taxon>
        <taxon>Arthropoda</taxon>
        <taxon>Hexapoda</taxon>
        <taxon>Insecta</taxon>
        <taxon>Pterygota</taxon>
        <taxon>Neoptera</taxon>
        <taxon>Endopterygota</taxon>
        <taxon>Hymenoptera</taxon>
        <taxon>Apocrita</taxon>
        <taxon>Aculeata</taxon>
        <taxon>Formicoidea</taxon>
        <taxon>Formicidae</taxon>
        <taxon>Myrmicinae</taxon>
        <taxon>Acromyrmex</taxon>
    </lineage>
</organism>
<keyword evidence="5" id="KW-1133">Transmembrane helix</keyword>
<proteinExistence type="inferred from homology"/>
<dbReference type="InterPro" id="IPR017996">
    <property type="entry name" value="MRJP/yellow-related"/>
</dbReference>
<dbReference type="PANTHER" id="PTHR10009">
    <property type="entry name" value="PROTEIN YELLOW-RELATED"/>
    <property type="match status" value="1"/>
</dbReference>
<sequence>MAIVSFGVEVNFIHEWKYADFEWESQEQKQAAINSGTYNPLMCVFEDASKADDGRLFITVTNVYGPGSPASLTTVTNKIGSGGPILRPYPNWSWYNNKSICDGIVNVYRTDIHCNHIIILDNGKIGQYDQVCNPKLVIFDLKDDTLVKTIYLPLDFATNRTGFGLLTTPLIYVSGECKQFLYKMIVFITDTEGSGLVMYDSSTKRMCRIESDYMKPTDIFFSVANQNFTYEGGIFKLYYVPISGKVIYKIKIKTLLECPNKEETNKQSKLVTKLSSQTAVITSSENSIFYSDYKAMSILGMNILNKSSKNAVELAQDDEKFQVISSMKVSSYWNQMTCISNRYQHFALHTLNLGDTNFRYFEMNTQYHSLQRDLLNRDIVMNVHVSRKYLKSIFSKISYKTTYFTFFRFIFSYRLHNITYKLPISYQLLKMGFPLFILLILSMAIVSFGVEVNVIHEWKYADFEWRSQEQKKEALRSGSYNPLMCLFEDASKADDGRLFVTVTNVYGSGSPATLTTVTNKIGPGGPILRPYPDWSWYNSKCMCDGIVNVYRTNIQCNHIIVLDNGKIGQFDQVCNPKLLIFDLKDDTLVKTIYLPLDFATNQTGSGLLITPLVYVPGECKQFLNKMIVFVTDTEGSGLVVYESSTKRMCRVESDYMKPVDTFFSVAKQNFTHEGGIFSITVVNDGKYMLL</sequence>
<keyword evidence="5" id="KW-0472">Membrane</keyword>
<dbReference type="Gene3D" id="2.120.10.30">
    <property type="entry name" value="TolB, C-terminal domain"/>
    <property type="match status" value="2"/>
</dbReference>
<evidence type="ECO:0000313" key="6">
    <source>
        <dbReference type="EMBL" id="KAG5311315.1"/>
    </source>
</evidence>
<feature type="non-terminal residue" evidence="6">
    <location>
        <position position="690"/>
    </location>
</feature>
<evidence type="ECO:0000256" key="1">
    <source>
        <dbReference type="ARBA" id="ARBA00004613"/>
    </source>
</evidence>
<comment type="caution">
    <text evidence="6">The sequence shown here is derived from an EMBL/GenBank/DDBJ whole genome shotgun (WGS) entry which is preliminary data.</text>
</comment>
<keyword evidence="3" id="KW-0964">Secreted</keyword>
<accession>A0A836JH13</accession>
<evidence type="ECO:0000256" key="4">
    <source>
        <dbReference type="ARBA" id="ARBA00022729"/>
    </source>
</evidence>
<feature type="non-terminal residue" evidence="6">
    <location>
        <position position="1"/>
    </location>
</feature>
<feature type="transmembrane region" description="Helical" evidence="5">
    <location>
        <begin position="428"/>
        <end position="450"/>
    </location>
</feature>
<dbReference type="Proteomes" id="UP000667349">
    <property type="component" value="Unassembled WGS sequence"/>
</dbReference>
<keyword evidence="7" id="KW-1185">Reference proteome</keyword>
<protein>
    <submittedName>
        <fullName evidence="6">MRJP1 protein</fullName>
    </submittedName>
</protein>
<evidence type="ECO:0000313" key="7">
    <source>
        <dbReference type="Proteomes" id="UP000667349"/>
    </source>
</evidence>
<comment type="subcellular location">
    <subcellularLocation>
        <location evidence="1">Secreted</location>
    </subcellularLocation>
</comment>
<dbReference type="PRINTS" id="PR01366">
    <property type="entry name" value="ROYALJELLY"/>
</dbReference>
<keyword evidence="4" id="KW-0732">Signal</keyword>
<evidence type="ECO:0000256" key="5">
    <source>
        <dbReference type="SAM" id="Phobius"/>
    </source>
</evidence>
<dbReference type="GO" id="GO:0005576">
    <property type="term" value="C:extracellular region"/>
    <property type="evidence" value="ECO:0007669"/>
    <property type="project" value="UniProtKB-SubCell"/>
</dbReference>
<comment type="similarity">
    <text evidence="2">Belongs to the major royal jelly protein family.</text>
</comment>